<dbReference type="GO" id="GO:0016279">
    <property type="term" value="F:protein-lysine N-methyltransferase activity"/>
    <property type="evidence" value="ECO:0007669"/>
    <property type="project" value="TreeGrafter"/>
</dbReference>
<accession>A0A1X0P2C3</accession>
<dbReference type="CDD" id="cd10527">
    <property type="entry name" value="SET_LSMT"/>
    <property type="match status" value="1"/>
</dbReference>
<dbReference type="AlphaFoldDB" id="A0A1X0P2C3"/>
<dbReference type="GeneID" id="39983727"/>
<evidence type="ECO:0000313" key="6">
    <source>
        <dbReference type="EMBL" id="ORC91077.1"/>
    </source>
</evidence>
<gene>
    <name evidence="6" type="ORF">TM35_000075010</name>
</gene>
<keyword evidence="2" id="KW-0808">Transferase</keyword>
<dbReference type="GO" id="GO:0032259">
    <property type="term" value="P:methylation"/>
    <property type="evidence" value="ECO:0007669"/>
    <property type="project" value="UniProtKB-KW"/>
</dbReference>
<reference evidence="6 7" key="1">
    <citation type="submission" date="2017-03" db="EMBL/GenBank/DDBJ databases">
        <title>An alternative strategy for trypanosome survival in the mammalian bloodstream revealed through genome and transcriptome analysis of the ubiquitous bovine parasite Trypanosoma (Megatrypanum) theileri.</title>
        <authorList>
            <person name="Kelly S."/>
            <person name="Ivens A."/>
            <person name="Mott A."/>
            <person name="O'Neill E."/>
            <person name="Emms D."/>
            <person name="Macleod O."/>
            <person name="Voorheis P."/>
            <person name="Matthews J."/>
            <person name="Matthews K."/>
            <person name="Carrington M."/>
        </authorList>
    </citation>
    <scope>NUCLEOTIDE SEQUENCE [LARGE SCALE GENOMIC DNA]</scope>
    <source>
        <strain evidence="6">Edinburgh</strain>
    </source>
</reference>
<dbReference type="InterPro" id="IPR015353">
    <property type="entry name" value="Rubisco_LSMT_subst-bd"/>
</dbReference>
<dbReference type="SUPFAM" id="SSF81822">
    <property type="entry name" value="RuBisCo LSMT C-terminal, substrate-binding domain"/>
    <property type="match status" value="1"/>
</dbReference>
<proteinExistence type="predicted"/>
<dbReference type="EMBL" id="NBCO01000007">
    <property type="protein sequence ID" value="ORC91077.1"/>
    <property type="molecule type" value="Genomic_DNA"/>
</dbReference>
<dbReference type="SUPFAM" id="SSF82199">
    <property type="entry name" value="SET domain"/>
    <property type="match status" value="1"/>
</dbReference>
<evidence type="ECO:0000313" key="7">
    <source>
        <dbReference type="Proteomes" id="UP000192257"/>
    </source>
</evidence>
<dbReference type="Gene3D" id="3.90.1420.10">
    <property type="entry name" value="Rubisco LSMT, substrate-binding domain"/>
    <property type="match status" value="1"/>
</dbReference>
<organism evidence="6 7">
    <name type="scientific">Trypanosoma theileri</name>
    <dbReference type="NCBI Taxonomy" id="67003"/>
    <lineage>
        <taxon>Eukaryota</taxon>
        <taxon>Discoba</taxon>
        <taxon>Euglenozoa</taxon>
        <taxon>Kinetoplastea</taxon>
        <taxon>Metakinetoplastina</taxon>
        <taxon>Trypanosomatida</taxon>
        <taxon>Trypanosomatidae</taxon>
        <taxon>Trypanosoma</taxon>
    </lineage>
</organism>
<dbReference type="Pfam" id="PF09273">
    <property type="entry name" value="Rubis-subs-bind"/>
    <property type="match status" value="1"/>
</dbReference>
<name>A0A1X0P2C3_9TRYP</name>
<evidence type="ECO:0000259" key="5">
    <source>
        <dbReference type="Pfam" id="PF09273"/>
    </source>
</evidence>
<protein>
    <submittedName>
        <fullName evidence="6">SET domain containing protein</fullName>
    </submittedName>
</protein>
<dbReference type="STRING" id="67003.A0A1X0P2C3"/>
<dbReference type="InterPro" id="IPR036464">
    <property type="entry name" value="Rubisco_LSMT_subst-bd_sf"/>
</dbReference>
<dbReference type="RefSeq" id="XP_028885143.1">
    <property type="nucleotide sequence ID" value="XM_029023947.1"/>
</dbReference>
<feature type="compositionally biased region" description="Basic and acidic residues" evidence="4">
    <location>
        <begin position="499"/>
        <end position="514"/>
    </location>
</feature>
<evidence type="ECO:0000256" key="3">
    <source>
        <dbReference type="ARBA" id="ARBA00022691"/>
    </source>
</evidence>
<feature type="region of interest" description="Disordered" evidence="4">
    <location>
        <begin position="497"/>
        <end position="524"/>
    </location>
</feature>
<keyword evidence="7" id="KW-1185">Reference proteome</keyword>
<dbReference type="PANTHER" id="PTHR13271">
    <property type="entry name" value="UNCHARACTERIZED PUTATIVE METHYLTRANSFERASE"/>
    <property type="match status" value="1"/>
</dbReference>
<dbReference type="Proteomes" id="UP000192257">
    <property type="component" value="Unassembled WGS sequence"/>
</dbReference>
<dbReference type="OrthoDB" id="341421at2759"/>
<evidence type="ECO:0000256" key="2">
    <source>
        <dbReference type="ARBA" id="ARBA00022679"/>
    </source>
</evidence>
<comment type="caution">
    <text evidence="6">The sequence shown here is derived from an EMBL/GenBank/DDBJ whole genome shotgun (WGS) entry which is preliminary data.</text>
</comment>
<keyword evidence="3" id="KW-0949">S-adenosyl-L-methionine</keyword>
<evidence type="ECO:0000256" key="1">
    <source>
        <dbReference type="ARBA" id="ARBA00022603"/>
    </source>
</evidence>
<feature type="domain" description="Rubisco LSMT substrate-binding" evidence="5">
    <location>
        <begin position="434"/>
        <end position="543"/>
    </location>
</feature>
<evidence type="ECO:0000256" key="4">
    <source>
        <dbReference type="SAM" id="MobiDB-lite"/>
    </source>
</evidence>
<keyword evidence="1" id="KW-0489">Methyltransferase</keyword>
<dbReference type="InterPro" id="IPR050600">
    <property type="entry name" value="SETD3_SETD6_MTase"/>
</dbReference>
<dbReference type="InterPro" id="IPR046341">
    <property type="entry name" value="SET_dom_sf"/>
</dbReference>
<dbReference type="Gene3D" id="3.90.1410.10">
    <property type="entry name" value="set domain protein methyltransferase, domain 1"/>
    <property type="match status" value="1"/>
</dbReference>
<dbReference type="PANTHER" id="PTHR13271:SF115">
    <property type="entry name" value="RUBISCO LSMT SUBSTRATE-BINDING DOMAIN-CONTAINING PROTEIN"/>
    <property type="match status" value="1"/>
</dbReference>
<dbReference type="VEuPathDB" id="TriTrypDB:TM35_000075010"/>
<sequence length="560" mass="63736">METELKKWFEVKLDESDCASVKRFYLERSVFNINKCDDFTSMMCICRILAADQRVLWEHLSDSFLESFTSPVDLWNEQLAVKLLRSWIEQLTDKITASQLYETLENHLNKTVKPVTSLPLVKPHDNDTRESSKLPYLVIPASTGVEGSLVCNTPLPAFADLLRVPRSSMFFIDTVVEFSELGRVVHASTELSDIFTDDEPLLVLALIYERYVAKDASHWRELISSCPTMYPTVPSFWDWDDLAELEGLDVLDDVLAKRAQLLQFHTEVMSVLPIIYEALEGRSGLEKDDFLDQFSVEAIMWARATFDSRAFNLRVDERVVLSLVPIADMINHNNRSNVLVRKVEPNKGDFVMQIGPSLTAEDVGHELWMSYGPLQNWELLQFYGFVLENNEYDKLPFPFDTPTTVTGDVWDERRASLVAKYALHLVGRCWIGYSGHPPAALLALLRVHLAEAEEFDIMEREGPFVSLSTSTELRVIQTIAETVQCILDLSSTSLEEDMERLKADSTEGTERKDNEDEDEDGDGEILSVNKKLSTILRMGLKRIAYRSLEWCSSAMLSLSA</sequence>